<dbReference type="GeneID" id="116209381"/>
<accession>A0A2I0L4G8</accession>
<dbReference type="OrthoDB" id="1910697at2759"/>
<evidence type="ECO:0000313" key="1">
    <source>
        <dbReference type="EMBL" id="PKI75609.1"/>
    </source>
</evidence>
<dbReference type="PANTHER" id="PTHR36748">
    <property type="entry name" value="MENTAL RETARDATION GTPASE ACTIVATING PROTEIN"/>
    <property type="match status" value="1"/>
</dbReference>
<dbReference type="AlphaFoldDB" id="A0A2I0L4G8"/>
<organism evidence="1 2">
    <name type="scientific">Punica granatum</name>
    <name type="common">Pomegranate</name>
    <dbReference type="NCBI Taxonomy" id="22663"/>
    <lineage>
        <taxon>Eukaryota</taxon>
        <taxon>Viridiplantae</taxon>
        <taxon>Streptophyta</taxon>
        <taxon>Embryophyta</taxon>
        <taxon>Tracheophyta</taxon>
        <taxon>Spermatophyta</taxon>
        <taxon>Magnoliopsida</taxon>
        <taxon>eudicotyledons</taxon>
        <taxon>Gunneridae</taxon>
        <taxon>Pentapetalae</taxon>
        <taxon>rosids</taxon>
        <taxon>malvids</taxon>
        <taxon>Myrtales</taxon>
        <taxon>Lythraceae</taxon>
        <taxon>Punica</taxon>
    </lineage>
</organism>
<gene>
    <name evidence="1" type="ORF">CRG98_004010</name>
</gene>
<keyword evidence="2" id="KW-1185">Reference proteome</keyword>
<sequence>MEQKPCTAYSSSLLPREDNPEFNLRDWDSKASRISRQTTNSRRFSASNITGLREDPCRSFRSNITISSTASSPGYPFKEEIDPSTYSFTTALRALQAKSAYNNLDCLSPEGFALNSKWNDAEKYICNPLSGQVPMECLSARSFRNSRNRITMSAPLIYFAKTRTAQPKPSLTARKSLFQIPIEEKEVVGMTRDVGIQSTEADIKGSSSSSSSSSSPSPTSTPSIGERMYKRFATESGELSNSTSKPKSEEEVGAEKGGGGEEEGKVESSKGDLITGESHQKGSYDDDRHHDREADQEDDQEEEEKIHSHSHRRRWQPSGCLSWMRSRRLQWHKVRPQRTNKKPLFVSCSSARRC</sequence>
<evidence type="ECO:0000313" key="2">
    <source>
        <dbReference type="Proteomes" id="UP000233551"/>
    </source>
</evidence>
<comment type="caution">
    <text evidence="1">The sequence shown here is derived from an EMBL/GenBank/DDBJ whole genome shotgun (WGS) entry which is preliminary data.</text>
</comment>
<dbReference type="EMBL" id="PGOL01000160">
    <property type="protein sequence ID" value="PKI75609.1"/>
    <property type="molecule type" value="Genomic_DNA"/>
</dbReference>
<reference evidence="1 2" key="1">
    <citation type="submission" date="2017-11" db="EMBL/GenBank/DDBJ databases">
        <title>De-novo sequencing of pomegranate (Punica granatum L.) genome.</title>
        <authorList>
            <person name="Akparov Z."/>
            <person name="Amiraslanov A."/>
            <person name="Hajiyeva S."/>
            <person name="Abbasov M."/>
            <person name="Kaur K."/>
            <person name="Hamwieh A."/>
            <person name="Solovyev V."/>
            <person name="Salamov A."/>
            <person name="Braich B."/>
            <person name="Kosarev P."/>
            <person name="Mahmoud A."/>
            <person name="Hajiyev E."/>
            <person name="Babayeva S."/>
            <person name="Izzatullayeva V."/>
            <person name="Mammadov A."/>
            <person name="Mammadov A."/>
            <person name="Sharifova S."/>
            <person name="Ojaghi J."/>
            <person name="Eynullazada K."/>
            <person name="Bayramov B."/>
            <person name="Abdulazimova A."/>
            <person name="Shahmuradov I."/>
        </authorList>
    </citation>
    <scope>NUCLEOTIDE SEQUENCE [LARGE SCALE GENOMIC DNA]</scope>
    <source>
        <strain evidence="2">cv. AG2017</strain>
        <tissue evidence="1">Leaf</tissue>
    </source>
</reference>
<protein>
    <submittedName>
        <fullName evidence="1">Uncharacterized protein</fullName>
    </submittedName>
</protein>
<name>A0A2I0L4G8_PUNGR</name>
<proteinExistence type="predicted"/>
<dbReference type="PANTHER" id="PTHR36748:SF3">
    <property type="entry name" value="MENTAL RETARDATION GTPASE ACTIVATING PROTEIN"/>
    <property type="match status" value="1"/>
</dbReference>
<dbReference type="Proteomes" id="UP000233551">
    <property type="component" value="Unassembled WGS sequence"/>
</dbReference>